<comment type="caution">
    <text evidence="8">The sequence shown here is derived from an EMBL/GenBank/DDBJ whole genome shotgun (WGS) entry which is preliminary data.</text>
</comment>
<feature type="domain" description="RNA polymerase sigma-70 region 2" evidence="7">
    <location>
        <begin position="96"/>
        <end position="155"/>
    </location>
</feature>
<organism evidence="8 9">
    <name type="scientific">Kitasatospora xanthocidica</name>
    <dbReference type="NCBI Taxonomy" id="83382"/>
    <lineage>
        <taxon>Bacteria</taxon>
        <taxon>Bacillati</taxon>
        <taxon>Actinomycetota</taxon>
        <taxon>Actinomycetes</taxon>
        <taxon>Kitasatosporales</taxon>
        <taxon>Streptomycetaceae</taxon>
        <taxon>Kitasatospora</taxon>
    </lineage>
</organism>
<proteinExistence type="inferred from homology"/>
<evidence type="ECO:0000256" key="5">
    <source>
        <dbReference type="ARBA" id="ARBA00023163"/>
    </source>
</evidence>
<keyword evidence="9" id="KW-1185">Reference proteome</keyword>
<feature type="compositionally biased region" description="Polar residues" evidence="6">
    <location>
        <begin position="15"/>
        <end position="26"/>
    </location>
</feature>
<dbReference type="GO" id="GO:0016987">
    <property type="term" value="F:sigma factor activity"/>
    <property type="evidence" value="ECO:0007669"/>
    <property type="project" value="UniProtKB-KW"/>
</dbReference>
<protein>
    <submittedName>
        <fullName evidence="8">Sigma-70 family RNA polymerase sigma factor</fullName>
    </submittedName>
</protein>
<accession>A0A372ZIR1</accession>
<evidence type="ECO:0000313" key="8">
    <source>
        <dbReference type="EMBL" id="RGD55733.1"/>
    </source>
</evidence>
<dbReference type="InterPro" id="IPR007627">
    <property type="entry name" value="RNA_pol_sigma70_r2"/>
</dbReference>
<evidence type="ECO:0000313" key="9">
    <source>
        <dbReference type="Proteomes" id="UP000263377"/>
    </source>
</evidence>
<dbReference type="InterPro" id="IPR013325">
    <property type="entry name" value="RNA_pol_sigma_r2"/>
</dbReference>
<evidence type="ECO:0000256" key="3">
    <source>
        <dbReference type="ARBA" id="ARBA00023082"/>
    </source>
</evidence>
<dbReference type="GO" id="GO:0006352">
    <property type="term" value="P:DNA-templated transcription initiation"/>
    <property type="evidence" value="ECO:0007669"/>
    <property type="project" value="InterPro"/>
</dbReference>
<feature type="region of interest" description="Disordered" evidence="6">
    <location>
        <begin position="1"/>
        <end position="79"/>
    </location>
</feature>
<dbReference type="InterPro" id="IPR013324">
    <property type="entry name" value="RNA_pol_sigma_r3/r4-like"/>
</dbReference>
<comment type="similarity">
    <text evidence="1">Belongs to the sigma-70 factor family. ECF subfamily.</text>
</comment>
<dbReference type="InterPro" id="IPR036388">
    <property type="entry name" value="WH-like_DNA-bd_sf"/>
</dbReference>
<evidence type="ECO:0000256" key="6">
    <source>
        <dbReference type="SAM" id="MobiDB-lite"/>
    </source>
</evidence>
<dbReference type="SUPFAM" id="SSF88659">
    <property type="entry name" value="Sigma3 and sigma4 domains of RNA polymerase sigma factors"/>
    <property type="match status" value="1"/>
</dbReference>
<dbReference type="Pfam" id="PF04542">
    <property type="entry name" value="Sigma70_r2"/>
    <property type="match status" value="1"/>
</dbReference>
<dbReference type="Gene3D" id="1.10.1740.10">
    <property type="match status" value="1"/>
</dbReference>
<dbReference type="EMBL" id="QVIG01000003">
    <property type="protein sequence ID" value="RGD55733.1"/>
    <property type="molecule type" value="Genomic_DNA"/>
</dbReference>
<keyword evidence="3" id="KW-0731">Sigma factor</keyword>
<dbReference type="PANTHER" id="PTHR43133">
    <property type="entry name" value="RNA POLYMERASE ECF-TYPE SIGMA FACTO"/>
    <property type="match status" value="1"/>
</dbReference>
<dbReference type="PANTHER" id="PTHR43133:SF8">
    <property type="entry name" value="RNA POLYMERASE SIGMA FACTOR HI_1459-RELATED"/>
    <property type="match status" value="1"/>
</dbReference>
<dbReference type="SUPFAM" id="SSF88946">
    <property type="entry name" value="Sigma2 domain of RNA polymerase sigma factors"/>
    <property type="match status" value="1"/>
</dbReference>
<dbReference type="AlphaFoldDB" id="A0A372ZIR1"/>
<dbReference type="Gene3D" id="1.10.10.10">
    <property type="entry name" value="Winged helix-like DNA-binding domain superfamily/Winged helix DNA-binding domain"/>
    <property type="match status" value="1"/>
</dbReference>
<keyword evidence="4" id="KW-0238">DNA-binding</keyword>
<evidence type="ECO:0000256" key="4">
    <source>
        <dbReference type="ARBA" id="ARBA00023125"/>
    </source>
</evidence>
<sequence>MREGEAAGQPHCSKVNGNVRQLSARSGQHRGPPGRLHHEPQGAVGVPPGEPASRPRKGGRVSTPGPGEERGLRADPLGDLPNDFEAFFTRENSGYLRYAQQRLRHREDAQDAVQNAGTTLYKNWRRALASPDPQAFAFKIVKDAVVDVMRERRRTERKRLRVIAQRRPDTSQDELNELAELDALDWAMEELARAAPVQADVVRLRQAGLSYHDIGRSLGIAHTTARTYYSLGRRHLEYLLEHQDDGGAQT</sequence>
<evidence type="ECO:0000256" key="1">
    <source>
        <dbReference type="ARBA" id="ARBA00010641"/>
    </source>
</evidence>
<evidence type="ECO:0000259" key="7">
    <source>
        <dbReference type="Pfam" id="PF04542"/>
    </source>
</evidence>
<dbReference type="GO" id="GO:0003677">
    <property type="term" value="F:DNA binding"/>
    <property type="evidence" value="ECO:0007669"/>
    <property type="project" value="UniProtKB-KW"/>
</dbReference>
<keyword evidence="5" id="KW-0804">Transcription</keyword>
<dbReference type="InterPro" id="IPR039425">
    <property type="entry name" value="RNA_pol_sigma-70-like"/>
</dbReference>
<dbReference type="Proteomes" id="UP000263377">
    <property type="component" value="Unassembled WGS sequence"/>
</dbReference>
<evidence type="ECO:0000256" key="2">
    <source>
        <dbReference type="ARBA" id="ARBA00023015"/>
    </source>
</evidence>
<reference evidence="8 9" key="1">
    <citation type="submission" date="2018-08" db="EMBL/GenBank/DDBJ databases">
        <title>Diversity &amp; Physiological Properties of Lignin-Decomposing Actinobacteria from Soil.</title>
        <authorList>
            <person name="Roh S.G."/>
            <person name="Kim S.B."/>
        </authorList>
    </citation>
    <scope>NUCLEOTIDE SEQUENCE [LARGE SCALE GENOMIC DNA]</scope>
    <source>
        <strain evidence="8 9">MMS17-GH009</strain>
    </source>
</reference>
<name>A0A372ZIR1_9ACTN</name>
<keyword evidence="2" id="KW-0805">Transcription regulation</keyword>
<gene>
    <name evidence="8" type="ORF">DR950_41150</name>
</gene>